<dbReference type="SUPFAM" id="SSF53098">
    <property type="entry name" value="Ribonuclease H-like"/>
    <property type="match status" value="1"/>
</dbReference>
<evidence type="ECO:0000313" key="1">
    <source>
        <dbReference type="EMBL" id="GAA55428.1"/>
    </source>
</evidence>
<dbReference type="Gene3D" id="3.30.420.10">
    <property type="entry name" value="Ribonuclease H-like superfamily/Ribonuclease H"/>
    <property type="match status" value="1"/>
</dbReference>
<reference key="2">
    <citation type="submission" date="2011-10" db="EMBL/GenBank/DDBJ databases">
        <title>The genome and transcriptome sequence of Clonorchis sinensis provide insights into the carcinogenic liver fluke.</title>
        <authorList>
            <person name="Wang X."/>
            <person name="Huang Y."/>
            <person name="Chen W."/>
            <person name="Liu H."/>
            <person name="Guo L."/>
            <person name="Chen Y."/>
            <person name="Luo F."/>
            <person name="Zhou W."/>
            <person name="Sun J."/>
            <person name="Mao Q."/>
            <person name="Liang P."/>
            <person name="Zhou C."/>
            <person name="Tian Y."/>
            <person name="Men J."/>
            <person name="Lv X."/>
            <person name="Huang L."/>
            <person name="Zhou J."/>
            <person name="Hu Y."/>
            <person name="Li R."/>
            <person name="Zhang F."/>
            <person name="Lei H."/>
            <person name="Li X."/>
            <person name="Hu X."/>
            <person name="Liang C."/>
            <person name="Xu J."/>
            <person name="Wu Z."/>
            <person name="Yu X."/>
        </authorList>
    </citation>
    <scope>NUCLEOTIDE SEQUENCE</scope>
    <source>
        <strain>Henan</strain>
    </source>
</reference>
<keyword evidence="2" id="KW-1185">Reference proteome</keyword>
<dbReference type="GO" id="GO:0003676">
    <property type="term" value="F:nucleic acid binding"/>
    <property type="evidence" value="ECO:0007669"/>
    <property type="project" value="InterPro"/>
</dbReference>
<reference evidence="1" key="1">
    <citation type="journal article" date="2011" name="Genome Biol.">
        <title>The draft genome of the carcinogenic human liver fluke Clonorchis sinensis.</title>
        <authorList>
            <person name="Wang X."/>
            <person name="Chen W."/>
            <person name="Huang Y."/>
            <person name="Sun J."/>
            <person name="Men J."/>
            <person name="Liu H."/>
            <person name="Luo F."/>
            <person name="Guo L."/>
            <person name="Lv X."/>
            <person name="Deng C."/>
            <person name="Zhou C."/>
            <person name="Fan Y."/>
            <person name="Li X."/>
            <person name="Huang L."/>
            <person name="Hu Y."/>
            <person name="Liang C."/>
            <person name="Hu X."/>
            <person name="Xu J."/>
            <person name="Yu X."/>
        </authorList>
    </citation>
    <scope>NUCLEOTIDE SEQUENCE [LARGE SCALE GENOMIC DNA]</scope>
    <source>
        <strain evidence="1">Henan</strain>
    </source>
</reference>
<accession>G7YR48</accession>
<proteinExistence type="predicted"/>
<protein>
    <recommendedName>
        <fullName evidence="3">Integrase catalytic domain-containing protein</fullName>
    </recommendedName>
</protein>
<gene>
    <name evidence="1" type="ORF">CLF_107897</name>
</gene>
<name>G7YR48_CLOSI</name>
<dbReference type="EMBL" id="DF144013">
    <property type="protein sequence ID" value="GAA55428.1"/>
    <property type="molecule type" value="Genomic_DNA"/>
</dbReference>
<dbReference type="InterPro" id="IPR012337">
    <property type="entry name" value="RNaseH-like_sf"/>
</dbReference>
<dbReference type="AlphaFoldDB" id="G7YR48"/>
<organism evidence="1 2">
    <name type="scientific">Clonorchis sinensis</name>
    <name type="common">Chinese liver fluke</name>
    <dbReference type="NCBI Taxonomy" id="79923"/>
    <lineage>
        <taxon>Eukaryota</taxon>
        <taxon>Metazoa</taxon>
        <taxon>Spiralia</taxon>
        <taxon>Lophotrochozoa</taxon>
        <taxon>Platyhelminthes</taxon>
        <taxon>Trematoda</taxon>
        <taxon>Digenea</taxon>
        <taxon>Opisthorchiida</taxon>
        <taxon>Opisthorchiata</taxon>
        <taxon>Opisthorchiidae</taxon>
        <taxon>Clonorchis</taxon>
    </lineage>
</organism>
<sequence>MHLRYRSIHDDVLMEHRSRCTPEQCRIHTASIEEMFSHEGVPTVLVTDNGTHFTAKFLEEWLKGLGCRHLFTLHDIPSRMAC</sequence>
<evidence type="ECO:0008006" key="3">
    <source>
        <dbReference type="Google" id="ProtNLM"/>
    </source>
</evidence>
<dbReference type="Proteomes" id="UP000008909">
    <property type="component" value="Unassembled WGS sequence"/>
</dbReference>
<dbReference type="InterPro" id="IPR036397">
    <property type="entry name" value="RNaseH_sf"/>
</dbReference>
<evidence type="ECO:0000313" key="2">
    <source>
        <dbReference type="Proteomes" id="UP000008909"/>
    </source>
</evidence>